<comment type="caution">
    <text evidence="1">The sequence shown here is derived from an EMBL/GenBank/DDBJ whole genome shotgun (WGS) entry which is preliminary data.</text>
</comment>
<dbReference type="Proteomes" id="UP000721844">
    <property type="component" value="Unassembled WGS sequence"/>
</dbReference>
<evidence type="ECO:0000313" key="1">
    <source>
        <dbReference type="EMBL" id="MCB8881664.1"/>
    </source>
</evidence>
<reference evidence="1 2" key="1">
    <citation type="journal article" date="2021" name="Microorganisms">
        <title>Acidisoma silvae sp. nov. and Acidisomacellulosilytica sp. nov., Two Acidophilic Bacteria Isolated from Decaying Wood, Hydrolyzing Cellulose and Producing Poly-3-hydroxybutyrate.</title>
        <authorList>
            <person name="Mieszkin S."/>
            <person name="Pouder E."/>
            <person name="Uroz S."/>
            <person name="Simon-Colin C."/>
            <person name="Alain K."/>
        </authorList>
    </citation>
    <scope>NUCLEOTIDE SEQUENCE [LARGE SCALE GENOMIC DNA]</scope>
    <source>
        <strain evidence="1 2">HW T5.17</strain>
    </source>
</reference>
<dbReference type="AlphaFoldDB" id="A0A963Z375"/>
<keyword evidence="2" id="KW-1185">Reference proteome</keyword>
<protein>
    <submittedName>
        <fullName evidence="1">Uncharacterized protein</fullName>
    </submittedName>
</protein>
<name>A0A963Z375_9PROT</name>
<accession>A0A963Z375</accession>
<dbReference type="EMBL" id="JAESVA010000005">
    <property type="protein sequence ID" value="MCB8881664.1"/>
    <property type="molecule type" value="Genomic_DNA"/>
</dbReference>
<sequence length="152" mass="15979">MADTLSSSISRQALMESEACSNLWALHLWAVASGTRIPPCDAYGSDSVLQLIQGFAGRADIPAHLLAGLLLAADLRPDDRLWVEGASPVWLPQALSLIAGRAASYEAAHVLVTDAWPAILLPTVRRIILTGDGAGQGEAPPGVTVSLSKDWS</sequence>
<organism evidence="1 2">
    <name type="scientific">Acidisoma cellulosilyticum</name>
    <dbReference type="NCBI Taxonomy" id="2802395"/>
    <lineage>
        <taxon>Bacteria</taxon>
        <taxon>Pseudomonadati</taxon>
        <taxon>Pseudomonadota</taxon>
        <taxon>Alphaproteobacteria</taxon>
        <taxon>Acetobacterales</taxon>
        <taxon>Acidocellaceae</taxon>
        <taxon>Acidisoma</taxon>
    </lineage>
</organism>
<proteinExistence type="predicted"/>
<evidence type="ECO:0000313" key="2">
    <source>
        <dbReference type="Proteomes" id="UP000721844"/>
    </source>
</evidence>
<dbReference type="RefSeq" id="WP_227308329.1">
    <property type="nucleotide sequence ID" value="NZ_JAESVA010000005.1"/>
</dbReference>
<gene>
    <name evidence="1" type="ORF">ACELLULO517_15555</name>
</gene>